<dbReference type="SUPFAM" id="SSF46894">
    <property type="entry name" value="C-terminal effector domain of the bipartite response regulators"/>
    <property type="match status" value="1"/>
</dbReference>
<dbReference type="Proteomes" id="UP000288794">
    <property type="component" value="Unassembled WGS sequence"/>
</dbReference>
<protein>
    <submittedName>
        <fullName evidence="1">Uncharacterized protein</fullName>
    </submittedName>
</protein>
<gene>
    <name evidence="1" type="ORF">ED28_16510</name>
</gene>
<accession>A0A443IAN6</accession>
<comment type="caution">
    <text evidence="1">The sequence shown here is derived from an EMBL/GenBank/DDBJ whole genome shotgun (WGS) entry which is preliminary data.</text>
</comment>
<organism evidence="1 2">
    <name type="scientific">[Pantoea] beijingensis</name>
    <dbReference type="NCBI Taxonomy" id="1324864"/>
    <lineage>
        <taxon>Bacteria</taxon>
        <taxon>Pseudomonadati</taxon>
        <taxon>Pseudomonadota</taxon>
        <taxon>Gammaproteobacteria</taxon>
        <taxon>Enterobacterales</taxon>
        <taxon>Erwiniaceae</taxon>
        <taxon>Erwinia</taxon>
    </lineage>
</organism>
<dbReference type="GO" id="GO:0003677">
    <property type="term" value="F:DNA binding"/>
    <property type="evidence" value="ECO:0007669"/>
    <property type="project" value="InterPro"/>
</dbReference>
<name>A0A443IAN6_9GAMM</name>
<dbReference type="GO" id="GO:0006355">
    <property type="term" value="P:regulation of DNA-templated transcription"/>
    <property type="evidence" value="ECO:0007669"/>
    <property type="project" value="InterPro"/>
</dbReference>
<proteinExistence type="predicted"/>
<dbReference type="EMBL" id="JMEE01000044">
    <property type="protein sequence ID" value="RWR01050.1"/>
    <property type="molecule type" value="Genomic_DNA"/>
</dbReference>
<evidence type="ECO:0000313" key="1">
    <source>
        <dbReference type="EMBL" id="RWR01050.1"/>
    </source>
</evidence>
<dbReference type="AlphaFoldDB" id="A0A443IAN6"/>
<keyword evidence="2" id="KW-1185">Reference proteome</keyword>
<dbReference type="InterPro" id="IPR016032">
    <property type="entry name" value="Sig_transdc_resp-reg_C-effctor"/>
</dbReference>
<evidence type="ECO:0000313" key="2">
    <source>
        <dbReference type="Proteomes" id="UP000288794"/>
    </source>
</evidence>
<reference evidence="1 2" key="1">
    <citation type="submission" date="2014-04" db="EMBL/GenBank/DDBJ databases">
        <title>Draft genome sequence of Pantoea beijingensis strain LMG 27579, an emerging pathogen to Pleurotus eryngii with potential industrial application.</title>
        <authorList>
            <person name="Xu F."/>
            <person name="Liu Y."/>
            <person name="Wang S."/>
            <person name="Yin Y."/>
            <person name="Ma Y."/>
            <person name="Zhao S."/>
            <person name="Rong C."/>
        </authorList>
    </citation>
    <scope>NUCLEOTIDE SEQUENCE [LARGE SCALE GENOMIC DNA]</scope>
    <source>
        <strain evidence="1 2">LMG 27579</strain>
    </source>
</reference>
<sequence length="244" mass="27914">MCAVMRRVRRRRGAAEYFDPSSSQITPPFVDQFEHLQQQLTGGHKQKKADTVLVSRDNFLSNTITDLIFSHLHIQVFPSLSEAMKHPTTSSNTRLIIDLDSLETPTLRMLNDIRQQRNAIPQYQITLLTAGRKPEIVRFIQLAVECQVIERRVPPVVLKKALSSLNDNHTPQVNNVPRFSSKEWAILLAFSRGESLKSIAAFLDKPYHHIIYIFNALLARLLLDNRHKLVHLLYEISFASATLP</sequence>